<evidence type="ECO:0000256" key="1">
    <source>
        <dbReference type="ARBA" id="ARBA00022676"/>
    </source>
</evidence>
<evidence type="ECO:0000313" key="7">
    <source>
        <dbReference type="EMBL" id="KEF60697.1"/>
    </source>
</evidence>
<dbReference type="CDD" id="cd23802">
    <property type="entry name" value="UBCc_UBE2Q"/>
    <property type="match status" value="1"/>
</dbReference>
<dbReference type="SUPFAM" id="SSF56399">
    <property type="entry name" value="ADP-ribosylation"/>
    <property type="match status" value="1"/>
</dbReference>
<feature type="domain" description="UBC core" evidence="6">
    <location>
        <begin position="1002"/>
        <end position="1177"/>
    </location>
</feature>
<evidence type="ECO:0000259" key="6">
    <source>
        <dbReference type="PROSITE" id="PS50127"/>
    </source>
</evidence>
<protein>
    <recommendedName>
        <fullName evidence="6">UBC core domain-containing protein</fullName>
    </recommendedName>
</protein>
<gene>
    <name evidence="7" type="ORF">A1O9_02258</name>
</gene>
<dbReference type="EMBL" id="AMGV01000002">
    <property type="protein sequence ID" value="KEF60697.1"/>
    <property type="molecule type" value="Genomic_DNA"/>
</dbReference>
<dbReference type="SUPFAM" id="SSF54495">
    <property type="entry name" value="UBC-like"/>
    <property type="match status" value="1"/>
</dbReference>
<dbReference type="InterPro" id="IPR012317">
    <property type="entry name" value="Poly(ADP-ribose)pol_cat_dom"/>
</dbReference>
<dbReference type="Pfam" id="PF00644">
    <property type="entry name" value="PARP"/>
    <property type="match status" value="1"/>
</dbReference>
<keyword evidence="2" id="KW-0808">Transferase</keyword>
<keyword evidence="1" id="KW-0328">Glycosyltransferase</keyword>
<keyword evidence="3" id="KW-0548">Nucleotidyltransferase</keyword>
<dbReference type="HOGENOM" id="CLU_003143_1_0_1"/>
<dbReference type="Proteomes" id="UP000027920">
    <property type="component" value="Unassembled WGS sequence"/>
</dbReference>
<organism evidence="7 8">
    <name type="scientific">Exophiala aquamarina CBS 119918</name>
    <dbReference type="NCBI Taxonomy" id="1182545"/>
    <lineage>
        <taxon>Eukaryota</taxon>
        <taxon>Fungi</taxon>
        <taxon>Dikarya</taxon>
        <taxon>Ascomycota</taxon>
        <taxon>Pezizomycotina</taxon>
        <taxon>Eurotiomycetes</taxon>
        <taxon>Chaetothyriomycetidae</taxon>
        <taxon>Chaetothyriales</taxon>
        <taxon>Herpotrichiellaceae</taxon>
        <taxon>Exophiala</taxon>
    </lineage>
</organism>
<dbReference type="AlphaFoldDB" id="A0A072PLR9"/>
<sequence>MGRRLFLRHLAEVKHPDAVAGIHAVQSPEEGVVACRLICSQPENKLPIDVDIQMCATDLDEYPDGNSFVLFTNDESLSGIIPETLQDLSNNTHGQLLSSVLETISQRLTQVITCGLAKNLHNDIQSEEPDFEFEEDSDIDFGFSAPPRNSTSEARAALRSQSSPSHSTGQDRLRADVKAAKQAGFRIGVLGNLATCGILCISIRVSKLGLSEEAMQAWNLPRKHYLLLMIAFPEGYRDITLVKEDPSLSGLTQMRVALCNHYKPKLSAVLPLFKALRFELEPDILQSGKGPESTLESLFIDKPLNHLLRESFPQIVKARLSHDLSWFGAETYIQARQAAVSKDELENMRIFKVDDMSSCNSFSPIAIADHLAENGVAEVSLPLAAMQFVVRHVTRCREFCLVCHCHIEDKFEALKPYVCSKPLCLYQYMSLGFGPRIEGEIVSQPHVVDLLISFCYFGAQGQRLKDLPVGMSFPVALRPVQGGHNFGSAMPHISQFGRPGPVDTIPTDKVSFKCQWQSNQNTLHVEEEYYRKAQSLRPGSWVFLISDAGTHESHCRVKKIQLPRVELGDEFVLSLRESTLSSNGNQGAAGSSANPTVTGMPSKCYMYEHNFDDLSTAVQHQAIQAILMTLPSVEDMREYLLDRGPNGELKDWTSKVSESALGVLRWIIVSNRSCIMQLNELDGHGCFQTTAAVEDRVGGMDDWIQFRFAQGAPDKENRFIDCMRQETSPTSKYPTIFAWHGSHLSNWHSIIRQGLRFDDIVHGRVYGNGVYFSQYAKVSLNYTAASHPAILSTALNSGWKQSKLCMMNAISLNEVINRPDKFVHTSPHYVVSETDWIQTRYLFVKSSIPVKVPGQPSAVYQQDPSREAYNEHTQVIMIPITALSKSRRPGAKLEVGEAGTPKRNKTVVATDQATAERLEDDANSIASDDDDLALLVPKMVEDCEAEFDKCRDSSSPMASSKAKGKKRTAEKSDDTDFVPGTLDVDGIQFLAPPRDATRASSQALMRSFREALEVQKNTVCSTLGRYIDPNLVNNMYQWIVELHSFPAHLPLSTDMKAVGLTSVVLEMRFASSYPFTPPFIRVVKPRFLPFAQGGGGNVTEGGAMCMEILTNNGWTAAQAIDGLLLQVRMAICDQERPARLAFLGNGANGAPAFEKVTYGIGEAVAAYVRACRNHGWAVPEGFENFLTTELK</sequence>
<evidence type="ECO:0000256" key="3">
    <source>
        <dbReference type="ARBA" id="ARBA00022695"/>
    </source>
</evidence>
<evidence type="ECO:0000256" key="2">
    <source>
        <dbReference type="ARBA" id="ARBA00022679"/>
    </source>
</evidence>
<dbReference type="PROSITE" id="PS50127">
    <property type="entry name" value="UBC_2"/>
    <property type="match status" value="1"/>
</dbReference>
<keyword evidence="4" id="KW-0520">NAD</keyword>
<feature type="compositionally biased region" description="Polar residues" evidence="5">
    <location>
        <begin position="147"/>
        <end position="168"/>
    </location>
</feature>
<dbReference type="STRING" id="1182545.A0A072PLR9"/>
<dbReference type="RefSeq" id="XP_013263287.1">
    <property type="nucleotide sequence ID" value="XM_013407833.1"/>
</dbReference>
<dbReference type="PANTHER" id="PTHR21328">
    <property type="entry name" value="POLY ADP-RIBOSE POLYMERASE FAMILY, MEMBER PARP"/>
    <property type="match status" value="1"/>
</dbReference>
<keyword evidence="8" id="KW-1185">Reference proteome</keyword>
<dbReference type="Gene3D" id="3.90.228.10">
    <property type="match status" value="1"/>
</dbReference>
<dbReference type="Gene3D" id="3.10.110.10">
    <property type="entry name" value="Ubiquitin Conjugating Enzyme"/>
    <property type="match status" value="1"/>
</dbReference>
<dbReference type="GO" id="GO:0016779">
    <property type="term" value="F:nucleotidyltransferase activity"/>
    <property type="evidence" value="ECO:0007669"/>
    <property type="project" value="UniProtKB-KW"/>
</dbReference>
<evidence type="ECO:0000256" key="5">
    <source>
        <dbReference type="SAM" id="MobiDB-lite"/>
    </source>
</evidence>
<name>A0A072PLR9_9EURO</name>
<accession>A0A072PLR9</accession>
<dbReference type="InterPro" id="IPR051838">
    <property type="entry name" value="ARTD_PARP"/>
</dbReference>
<comment type="caution">
    <text evidence="7">The sequence shown here is derived from an EMBL/GenBank/DDBJ whole genome shotgun (WGS) entry which is preliminary data.</text>
</comment>
<dbReference type="OrthoDB" id="109543at2759"/>
<proteinExistence type="predicted"/>
<feature type="region of interest" description="Disordered" evidence="5">
    <location>
        <begin position="950"/>
        <end position="974"/>
    </location>
</feature>
<feature type="region of interest" description="Disordered" evidence="5">
    <location>
        <begin position="142"/>
        <end position="173"/>
    </location>
</feature>
<dbReference type="InterPro" id="IPR000608">
    <property type="entry name" value="UBC"/>
</dbReference>
<dbReference type="GeneID" id="25277203"/>
<dbReference type="GO" id="GO:0003950">
    <property type="term" value="F:NAD+ poly-ADP-ribosyltransferase activity"/>
    <property type="evidence" value="ECO:0007669"/>
    <property type="project" value="InterPro"/>
</dbReference>
<evidence type="ECO:0000313" key="8">
    <source>
        <dbReference type="Proteomes" id="UP000027920"/>
    </source>
</evidence>
<dbReference type="VEuPathDB" id="FungiDB:A1O9_02258"/>
<evidence type="ECO:0000256" key="4">
    <source>
        <dbReference type="ARBA" id="ARBA00023027"/>
    </source>
</evidence>
<dbReference type="InterPro" id="IPR016135">
    <property type="entry name" value="UBQ-conjugating_enzyme/RWD"/>
</dbReference>
<reference evidence="7 8" key="1">
    <citation type="submission" date="2013-03" db="EMBL/GenBank/DDBJ databases">
        <title>The Genome Sequence of Exophiala aquamarina CBS 119918.</title>
        <authorList>
            <consortium name="The Broad Institute Genomics Platform"/>
            <person name="Cuomo C."/>
            <person name="de Hoog S."/>
            <person name="Gorbushina A."/>
            <person name="Walker B."/>
            <person name="Young S.K."/>
            <person name="Zeng Q."/>
            <person name="Gargeya S."/>
            <person name="Fitzgerald M."/>
            <person name="Haas B."/>
            <person name="Abouelleil A."/>
            <person name="Allen A.W."/>
            <person name="Alvarado L."/>
            <person name="Arachchi H.M."/>
            <person name="Berlin A.M."/>
            <person name="Chapman S.B."/>
            <person name="Gainer-Dewar J."/>
            <person name="Goldberg J."/>
            <person name="Griggs A."/>
            <person name="Gujja S."/>
            <person name="Hansen M."/>
            <person name="Howarth C."/>
            <person name="Imamovic A."/>
            <person name="Ireland A."/>
            <person name="Larimer J."/>
            <person name="McCowan C."/>
            <person name="Murphy C."/>
            <person name="Pearson M."/>
            <person name="Poon T.W."/>
            <person name="Priest M."/>
            <person name="Roberts A."/>
            <person name="Saif S."/>
            <person name="Shea T."/>
            <person name="Sisk P."/>
            <person name="Sykes S."/>
            <person name="Wortman J."/>
            <person name="Nusbaum C."/>
            <person name="Birren B."/>
        </authorList>
    </citation>
    <scope>NUCLEOTIDE SEQUENCE [LARGE SCALE GENOMIC DNA]</scope>
    <source>
        <strain evidence="7 8">CBS 119918</strain>
    </source>
</reference>